<dbReference type="PANTHER" id="PTHR13019:SF7">
    <property type="entry name" value="GOLGI APPARATUS MEMBRANE PROTEIN TVP23"/>
    <property type="match status" value="1"/>
</dbReference>
<accession>A0A9W4MJ88</accession>
<feature type="compositionally biased region" description="Basic and acidic residues" evidence="11">
    <location>
        <begin position="677"/>
        <end position="687"/>
    </location>
</feature>
<feature type="region of interest" description="Disordered" evidence="11">
    <location>
        <begin position="641"/>
        <end position="687"/>
    </location>
</feature>
<dbReference type="AlphaFoldDB" id="A0A9W4MJ88"/>
<feature type="domain" description="CCHC-type" evidence="13">
    <location>
        <begin position="555"/>
        <end position="570"/>
    </location>
</feature>
<evidence type="ECO:0000313" key="15">
    <source>
        <dbReference type="Proteomes" id="UP001153461"/>
    </source>
</evidence>
<dbReference type="OrthoDB" id="48036at2759"/>
<evidence type="ECO:0000256" key="5">
    <source>
        <dbReference type="ARBA" id="ARBA00020687"/>
    </source>
</evidence>
<keyword evidence="9 12" id="KW-0472">Membrane</keyword>
<evidence type="ECO:0000259" key="13">
    <source>
        <dbReference type="PROSITE" id="PS50158"/>
    </source>
</evidence>
<feature type="domain" description="CCHC-type" evidence="13">
    <location>
        <begin position="531"/>
        <end position="546"/>
    </location>
</feature>
<feature type="transmembrane region" description="Helical" evidence="12">
    <location>
        <begin position="46"/>
        <end position="64"/>
    </location>
</feature>
<gene>
    <name evidence="14" type="ORF">PNAL_LOCUS793</name>
</gene>
<dbReference type="PANTHER" id="PTHR13019">
    <property type="entry name" value="GOLGI APPARATUS MEMBRANE PROTEIN TVP23"/>
    <property type="match status" value="1"/>
</dbReference>
<dbReference type="SMART" id="SM00343">
    <property type="entry name" value="ZnF_C2HC"/>
    <property type="match status" value="12"/>
</dbReference>
<name>A0A9W4MJ88_PENNA</name>
<dbReference type="Gene3D" id="4.10.60.10">
    <property type="entry name" value="Zinc finger, CCHC-type"/>
    <property type="match status" value="5"/>
</dbReference>
<evidence type="ECO:0000256" key="9">
    <source>
        <dbReference type="ARBA" id="ARBA00023136"/>
    </source>
</evidence>
<evidence type="ECO:0000256" key="1">
    <source>
        <dbReference type="ARBA" id="ARBA00003246"/>
    </source>
</evidence>
<dbReference type="Pfam" id="PF05832">
    <property type="entry name" value="DUF846"/>
    <property type="match status" value="1"/>
</dbReference>
<feature type="domain" description="CCHC-type" evidence="13">
    <location>
        <begin position="266"/>
        <end position="281"/>
    </location>
</feature>
<dbReference type="SUPFAM" id="SSF57756">
    <property type="entry name" value="Retrovirus zinc finger-like domains"/>
    <property type="match status" value="5"/>
</dbReference>
<evidence type="ECO:0000256" key="2">
    <source>
        <dbReference type="ARBA" id="ARBA00004653"/>
    </source>
</evidence>
<feature type="compositionally biased region" description="Basic and acidic residues" evidence="11">
    <location>
        <begin position="643"/>
        <end position="653"/>
    </location>
</feature>
<evidence type="ECO:0000313" key="14">
    <source>
        <dbReference type="EMBL" id="CAG7962016.1"/>
    </source>
</evidence>
<dbReference type="InterPro" id="IPR001878">
    <property type="entry name" value="Znf_CCHC"/>
</dbReference>
<dbReference type="GO" id="GO:0009306">
    <property type="term" value="P:protein secretion"/>
    <property type="evidence" value="ECO:0007669"/>
    <property type="project" value="TreeGrafter"/>
</dbReference>
<dbReference type="GO" id="GO:0003676">
    <property type="term" value="F:nucleic acid binding"/>
    <property type="evidence" value="ECO:0007669"/>
    <property type="project" value="InterPro"/>
</dbReference>
<keyword evidence="8" id="KW-0333">Golgi apparatus</keyword>
<dbReference type="Proteomes" id="UP001153461">
    <property type="component" value="Unassembled WGS sequence"/>
</dbReference>
<feature type="transmembrane region" description="Helical" evidence="12">
    <location>
        <begin position="20"/>
        <end position="40"/>
    </location>
</feature>
<keyword evidence="10" id="KW-0862">Zinc</keyword>
<comment type="function">
    <text evidence="1">Golgi membrane protein involved in vesicular trafficking.</text>
</comment>
<feature type="transmembrane region" description="Helical" evidence="12">
    <location>
        <begin position="167"/>
        <end position="189"/>
    </location>
</feature>
<evidence type="ECO:0000256" key="12">
    <source>
        <dbReference type="SAM" id="Phobius"/>
    </source>
</evidence>
<proteinExistence type="inferred from homology"/>
<sequence length="687" mass="77069">MDQGQGGQGDLNWRLSAHPITLLVFLGIRIGALLMYLFGVLFIDDFILVFIFTLLLLSADFYYLKNIAGRRLVGLRWWNEVDTSSGDSKWVFESSDPNVRTVTATDKRFFWLSLYVTPALWVGLAILAIVRLVGVIWLSLIVIALILTVTNTMAFSRCDKFGQASTYANSALGGGIVNNIAGGLLGRLFRLRVYCASTTTLLTKMETNIHGAHDDGFTCGHDAYGNYDDRNGGAYREYAGGGDRACYNCGQEGKAECPEPRKTGACFNCGQEGHSKAECTEPRKMGPCFNCGEEGHSKSECTKPRVFKGTCRICEKEGHPAVDCLERPPDVCKNCQAEGHKTMECKENRKFDLNLVADMLPHEAWAAMKKASDERDLDDFRDALKIYSKAVPHATWADIEKKMRDDDFNIYIIAMETEVDDVMSLIDLQGVLDREYVIGFFFSPKVSRGHLRDRWPADAEQNLERMNNAGIPYERKVPKCLNCGELGHISRSCKEERAEGNDRVEIKCSNCDGVGHRVRDCRQQRKNKHSCRNCGSMEHIASECPEPRSAADVECRKCNEAGHFAKDCPNVADRGPRTCRNCGCEDHIARDCDQPRDISTVTCRNCEKTGHYSRDCDQPKDWSKVQCKNCGEMGHTIVRCRQTPKDEDPRDEPAFSPGSPHREEPDLLGPEASGEAFEFKRNDDDLW</sequence>
<feature type="transmembrane region" description="Helical" evidence="12">
    <location>
        <begin position="109"/>
        <end position="130"/>
    </location>
</feature>
<organism evidence="14 15">
    <name type="scientific">Penicillium nalgiovense</name>
    <dbReference type="NCBI Taxonomy" id="60175"/>
    <lineage>
        <taxon>Eukaryota</taxon>
        <taxon>Fungi</taxon>
        <taxon>Dikarya</taxon>
        <taxon>Ascomycota</taxon>
        <taxon>Pezizomycotina</taxon>
        <taxon>Eurotiomycetes</taxon>
        <taxon>Eurotiomycetidae</taxon>
        <taxon>Eurotiales</taxon>
        <taxon>Aspergillaceae</taxon>
        <taxon>Penicillium</taxon>
    </lineage>
</organism>
<comment type="subcellular location">
    <subcellularLocation>
        <location evidence="2">Golgi apparatus membrane</location>
        <topology evidence="2">Multi-pass membrane protein</topology>
    </subcellularLocation>
</comment>
<evidence type="ECO:0000256" key="4">
    <source>
        <dbReference type="ARBA" id="ARBA00013603"/>
    </source>
</evidence>
<protein>
    <recommendedName>
        <fullName evidence="4">Golgi apparatus membrane protein TVP23</fullName>
    </recommendedName>
    <alternativeName>
        <fullName evidence="5">Golgi apparatus membrane protein tvp23</fullName>
    </alternativeName>
</protein>
<evidence type="ECO:0000256" key="8">
    <source>
        <dbReference type="ARBA" id="ARBA00023034"/>
    </source>
</evidence>
<comment type="similarity">
    <text evidence="3">Belongs to the TVP23 family.</text>
</comment>
<evidence type="ECO:0000256" key="10">
    <source>
        <dbReference type="PROSITE-ProRule" id="PRU00047"/>
    </source>
</evidence>
<evidence type="ECO:0000256" key="3">
    <source>
        <dbReference type="ARBA" id="ARBA00005467"/>
    </source>
</evidence>
<dbReference type="InterPro" id="IPR036875">
    <property type="entry name" value="Znf_CCHC_sf"/>
</dbReference>
<keyword evidence="10" id="KW-0863">Zinc-finger</keyword>
<feature type="domain" description="CCHC-type" evidence="13">
    <location>
        <begin position="479"/>
        <end position="495"/>
    </location>
</feature>
<evidence type="ECO:0000256" key="7">
    <source>
        <dbReference type="ARBA" id="ARBA00022989"/>
    </source>
</evidence>
<feature type="domain" description="CCHC-type" evidence="13">
    <location>
        <begin position="579"/>
        <end position="594"/>
    </location>
</feature>
<feature type="transmembrane region" description="Helical" evidence="12">
    <location>
        <begin position="136"/>
        <end position="155"/>
    </location>
</feature>
<comment type="caution">
    <text evidence="14">The sequence shown here is derived from an EMBL/GenBank/DDBJ whole genome shotgun (WGS) entry which is preliminary data.</text>
</comment>
<dbReference type="PROSITE" id="PS50158">
    <property type="entry name" value="ZF_CCHC"/>
    <property type="match status" value="7"/>
</dbReference>
<dbReference type="GO" id="GO:0008270">
    <property type="term" value="F:zinc ion binding"/>
    <property type="evidence" value="ECO:0007669"/>
    <property type="project" value="UniProtKB-KW"/>
</dbReference>
<dbReference type="Pfam" id="PF00098">
    <property type="entry name" value="zf-CCHC"/>
    <property type="match status" value="8"/>
</dbReference>
<feature type="domain" description="CCHC-type" evidence="13">
    <location>
        <begin position="288"/>
        <end position="303"/>
    </location>
</feature>
<dbReference type="GO" id="GO:0016192">
    <property type="term" value="P:vesicle-mediated transport"/>
    <property type="evidence" value="ECO:0007669"/>
    <property type="project" value="TreeGrafter"/>
</dbReference>
<dbReference type="InterPro" id="IPR008564">
    <property type="entry name" value="TVP23-like"/>
</dbReference>
<feature type="domain" description="CCHC-type" evidence="13">
    <location>
        <begin position="603"/>
        <end position="618"/>
    </location>
</feature>
<dbReference type="EMBL" id="CAJVNV010000022">
    <property type="protein sequence ID" value="CAG7962016.1"/>
    <property type="molecule type" value="Genomic_DNA"/>
</dbReference>
<reference evidence="14" key="1">
    <citation type="submission" date="2021-07" db="EMBL/GenBank/DDBJ databases">
        <authorList>
            <person name="Branca A.L. A."/>
        </authorList>
    </citation>
    <scope>NUCLEOTIDE SEQUENCE</scope>
</reference>
<dbReference type="GO" id="GO:0000139">
    <property type="term" value="C:Golgi membrane"/>
    <property type="evidence" value="ECO:0007669"/>
    <property type="project" value="UniProtKB-SubCell"/>
</dbReference>
<evidence type="ECO:0000256" key="11">
    <source>
        <dbReference type="SAM" id="MobiDB-lite"/>
    </source>
</evidence>
<keyword evidence="7 12" id="KW-1133">Transmembrane helix</keyword>
<evidence type="ECO:0000256" key="6">
    <source>
        <dbReference type="ARBA" id="ARBA00022692"/>
    </source>
</evidence>
<keyword evidence="6 12" id="KW-0812">Transmembrane</keyword>
<keyword evidence="10" id="KW-0479">Metal-binding</keyword>